<gene>
    <name evidence="2" type="ORF">ANANG_G00089910</name>
</gene>
<evidence type="ECO:0000313" key="3">
    <source>
        <dbReference type="Proteomes" id="UP001044222"/>
    </source>
</evidence>
<organism evidence="2 3">
    <name type="scientific">Anguilla anguilla</name>
    <name type="common">European freshwater eel</name>
    <name type="synonym">Muraena anguilla</name>
    <dbReference type="NCBI Taxonomy" id="7936"/>
    <lineage>
        <taxon>Eukaryota</taxon>
        <taxon>Metazoa</taxon>
        <taxon>Chordata</taxon>
        <taxon>Craniata</taxon>
        <taxon>Vertebrata</taxon>
        <taxon>Euteleostomi</taxon>
        <taxon>Actinopterygii</taxon>
        <taxon>Neopterygii</taxon>
        <taxon>Teleostei</taxon>
        <taxon>Anguilliformes</taxon>
        <taxon>Anguillidae</taxon>
        <taxon>Anguilla</taxon>
    </lineage>
</organism>
<reference evidence="2" key="1">
    <citation type="submission" date="2021-01" db="EMBL/GenBank/DDBJ databases">
        <title>A chromosome-scale assembly of European eel, Anguilla anguilla.</title>
        <authorList>
            <person name="Henkel C."/>
            <person name="Jong-Raadsen S.A."/>
            <person name="Dufour S."/>
            <person name="Weltzien F.-A."/>
            <person name="Palstra A.P."/>
            <person name="Pelster B."/>
            <person name="Spaink H.P."/>
            <person name="Van Den Thillart G.E."/>
            <person name="Jansen H."/>
            <person name="Zahm M."/>
            <person name="Klopp C."/>
            <person name="Cedric C."/>
            <person name="Louis A."/>
            <person name="Berthelot C."/>
            <person name="Parey E."/>
            <person name="Roest Crollius H."/>
            <person name="Montfort J."/>
            <person name="Robinson-Rechavi M."/>
            <person name="Bucao C."/>
            <person name="Bouchez O."/>
            <person name="Gislard M."/>
            <person name="Lluch J."/>
            <person name="Milhes M."/>
            <person name="Lampietro C."/>
            <person name="Lopez Roques C."/>
            <person name="Donnadieu C."/>
            <person name="Braasch I."/>
            <person name="Desvignes T."/>
            <person name="Postlethwait J."/>
            <person name="Bobe J."/>
            <person name="Guiguen Y."/>
            <person name="Dirks R."/>
        </authorList>
    </citation>
    <scope>NUCLEOTIDE SEQUENCE</scope>
    <source>
        <strain evidence="2">Tag_6206</strain>
        <tissue evidence="2">Liver</tissue>
    </source>
</reference>
<accession>A0A9D3MLM1</accession>
<dbReference type="EMBL" id="JAFIRN010000004">
    <property type="protein sequence ID" value="KAG5851146.1"/>
    <property type="molecule type" value="Genomic_DNA"/>
</dbReference>
<evidence type="ECO:0000313" key="2">
    <source>
        <dbReference type="EMBL" id="KAG5851146.1"/>
    </source>
</evidence>
<name>A0A9D3MLM1_ANGAN</name>
<protein>
    <submittedName>
        <fullName evidence="2">Uncharacterized protein</fullName>
    </submittedName>
</protein>
<comment type="caution">
    <text evidence="2">The sequence shown here is derived from an EMBL/GenBank/DDBJ whole genome shotgun (WGS) entry which is preliminary data.</text>
</comment>
<sequence length="107" mass="11565">MWVTLAGVGSQGYPHCIGFNKSQRQEAVTVLGETAERSGVAVDGGGYGRPGNRPWLQSTGNPEQDGVRVLGSKWEERAKSKSHKAELRRGELAVSRFTATARTPRAL</sequence>
<keyword evidence="3" id="KW-1185">Reference proteome</keyword>
<dbReference type="AlphaFoldDB" id="A0A9D3MLM1"/>
<evidence type="ECO:0000256" key="1">
    <source>
        <dbReference type="SAM" id="MobiDB-lite"/>
    </source>
</evidence>
<proteinExistence type="predicted"/>
<feature type="region of interest" description="Disordered" evidence="1">
    <location>
        <begin position="39"/>
        <end position="66"/>
    </location>
</feature>
<dbReference type="Proteomes" id="UP001044222">
    <property type="component" value="Unassembled WGS sequence"/>
</dbReference>